<evidence type="ECO:0000313" key="2">
    <source>
        <dbReference type="Proteomes" id="UP000027432"/>
    </source>
</evidence>
<accession>A0A074J927</accession>
<comment type="caution">
    <text evidence="1">The sequence shown here is derived from an EMBL/GenBank/DDBJ whole genome shotgun (WGS) entry which is preliminary data.</text>
</comment>
<organism evidence="1 2">
    <name type="scientific">Thioclava pacifica DSM 10166</name>
    <dbReference type="NCBI Taxonomy" id="1353537"/>
    <lineage>
        <taxon>Bacteria</taxon>
        <taxon>Pseudomonadati</taxon>
        <taxon>Pseudomonadota</taxon>
        <taxon>Alphaproteobacteria</taxon>
        <taxon>Rhodobacterales</taxon>
        <taxon>Paracoccaceae</taxon>
        <taxon>Thioclava</taxon>
    </lineage>
</organism>
<protein>
    <submittedName>
        <fullName evidence="1">Uncharacterized protein</fullName>
    </submittedName>
</protein>
<dbReference type="EMBL" id="AUND01000023">
    <property type="protein sequence ID" value="KEO53044.1"/>
    <property type="molecule type" value="Genomic_DNA"/>
</dbReference>
<reference evidence="1 2" key="1">
    <citation type="submission" date="2013-07" db="EMBL/GenBank/DDBJ databases">
        <title>Thioclava pacifica DSM 10166 Genome Sequencing.</title>
        <authorList>
            <person name="Lai Q."/>
            <person name="Shao Z."/>
        </authorList>
    </citation>
    <scope>NUCLEOTIDE SEQUENCE [LARGE SCALE GENOMIC DNA]</scope>
    <source>
        <strain evidence="1 2">DSM 10166</strain>
    </source>
</reference>
<dbReference type="AlphaFoldDB" id="A0A074J927"/>
<proteinExistence type="predicted"/>
<evidence type="ECO:0000313" key="1">
    <source>
        <dbReference type="EMBL" id="KEO53044.1"/>
    </source>
</evidence>
<sequence>MGAKFTLGPNKRATFKQRDLLNYMPGLGAPLA</sequence>
<gene>
    <name evidence="1" type="ORF">TP2_08875</name>
</gene>
<name>A0A074J927_9RHOB</name>
<dbReference type="Proteomes" id="UP000027432">
    <property type="component" value="Unassembled WGS sequence"/>
</dbReference>
<keyword evidence="2" id="KW-1185">Reference proteome</keyword>